<accession>A0ACC4E786</accession>
<dbReference type="Proteomes" id="UP001638806">
    <property type="component" value="Unassembled WGS sequence"/>
</dbReference>
<comment type="caution">
    <text evidence="1">The sequence shown here is derived from an EMBL/GenBank/DDBJ whole genome shotgun (WGS) entry which is preliminary data.</text>
</comment>
<evidence type="ECO:0000313" key="2">
    <source>
        <dbReference type="Proteomes" id="UP001638806"/>
    </source>
</evidence>
<proteinExistence type="predicted"/>
<organism evidence="1 2">
    <name type="scientific">Purpureocillium lilacinum</name>
    <name type="common">Paecilomyces lilacinus</name>
    <dbReference type="NCBI Taxonomy" id="33203"/>
    <lineage>
        <taxon>Eukaryota</taxon>
        <taxon>Fungi</taxon>
        <taxon>Dikarya</taxon>
        <taxon>Ascomycota</taxon>
        <taxon>Pezizomycotina</taxon>
        <taxon>Sordariomycetes</taxon>
        <taxon>Hypocreomycetidae</taxon>
        <taxon>Hypocreales</taxon>
        <taxon>Ophiocordycipitaceae</taxon>
        <taxon>Purpureocillium</taxon>
    </lineage>
</organism>
<dbReference type="EMBL" id="JBGNUJ010000002">
    <property type="protein sequence ID" value="KAL3963599.1"/>
    <property type="molecule type" value="Genomic_DNA"/>
</dbReference>
<gene>
    <name evidence="1" type="ORF">ACCO45_000603</name>
</gene>
<reference evidence="1" key="1">
    <citation type="submission" date="2024-12" db="EMBL/GenBank/DDBJ databases">
        <title>Comparative genomics and development of molecular markers within Purpureocillium lilacinum and among Purpureocillium species.</title>
        <authorList>
            <person name="Yeh Z.-Y."/>
            <person name="Ni N.-T."/>
            <person name="Lo P.-H."/>
            <person name="Mushyakhwo K."/>
            <person name="Lin C.-F."/>
            <person name="Nai Y.-S."/>
        </authorList>
    </citation>
    <scope>NUCLEOTIDE SEQUENCE</scope>
    <source>
        <strain evidence="1">NCHU-NPUST-175</strain>
    </source>
</reference>
<protein>
    <submittedName>
        <fullName evidence="1">Uncharacterized protein</fullName>
    </submittedName>
</protein>
<evidence type="ECO:0000313" key="1">
    <source>
        <dbReference type="EMBL" id="KAL3963599.1"/>
    </source>
</evidence>
<keyword evidence="2" id="KW-1185">Reference proteome</keyword>
<name>A0ACC4E786_PURLI</name>
<sequence>MRWQFLASALAAATVIDAAPDRYRRSAPPTQPLAHRGVPFDKWTRDGPVAKQFASSNTTKYAINGTGIPDVDFDIGEAYAGQMSISDDLDGPDKFYFWFQPSPNPAAKKEIVIWLNGGPGCSSLEGFLQENGPFLWQYGTFKPVPNPWGWHHLTNMLWVEQPINTGFSTGNVTAKDEEDVARQFMGFFKNFINTFSMQGYKVYITGESYAGMYCPYIASAMLDAKDKTYFNMKGMIIYDPSIGPDRLSDINAVPFTDYHHNLFPFNESFTRHLHDVDRRAPLSTLTVRDVKKAINAPLDRKWAECGGPVFVKGGDQSPPSSNTVLGGVVDRTKNVIIGHGALDFILLANGTLMSIQNMTWGGRLGFLRKPVEPFYVPYHTRGEDATIAAAGVFGTTHTERGLTYVGVALTGHMVPQYAPSAAFRHVEVMLGRVKSLSSREPFTTDSKFPQPDGPLGKGTAPPGYNE</sequence>